<dbReference type="EMBL" id="CP022542">
    <property type="protein sequence ID" value="ASP23591.1"/>
    <property type="molecule type" value="Genomic_DNA"/>
</dbReference>
<geneLocation type="plasmid" evidence="3">
    <name>psms3-2</name>
</geneLocation>
<dbReference type="InterPro" id="IPR050834">
    <property type="entry name" value="Glycosyltransf_2"/>
</dbReference>
<dbReference type="PANTHER" id="PTHR43685">
    <property type="entry name" value="GLYCOSYLTRANSFERASE"/>
    <property type="match status" value="1"/>
</dbReference>
<keyword evidence="3" id="KW-1185">Reference proteome</keyword>
<accession>A0A222ECA3</accession>
<dbReference type="KEGG" id="aht:ANTHELSMS3_04693"/>
<name>A0A222ECA3_9RHOB</name>
<protein>
    <submittedName>
        <fullName evidence="2">GalNAc(5)-diNAcBac-PP-undecaprenol beta-1,3-glucosyltransferase</fullName>
        <ecNumber evidence="2">2.4.1.293</ecNumber>
    </submittedName>
</protein>
<dbReference type="PANTHER" id="PTHR43685:SF2">
    <property type="entry name" value="GLYCOSYLTRANSFERASE 2-LIKE DOMAIN-CONTAINING PROTEIN"/>
    <property type="match status" value="1"/>
</dbReference>
<dbReference type="OrthoDB" id="5291101at2"/>
<feature type="domain" description="Glycosyltransferase 2-like" evidence="1">
    <location>
        <begin position="5"/>
        <end position="163"/>
    </location>
</feature>
<evidence type="ECO:0000313" key="2">
    <source>
        <dbReference type="EMBL" id="ASP23591.1"/>
    </source>
</evidence>
<evidence type="ECO:0000313" key="3">
    <source>
        <dbReference type="Proteomes" id="UP000203589"/>
    </source>
</evidence>
<keyword evidence="2" id="KW-0328">Glycosyltransferase</keyword>
<dbReference type="AlphaFoldDB" id="A0A222ECA3"/>
<dbReference type="Proteomes" id="UP000203589">
    <property type="component" value="Plasmid pSMS3-2"/>
</dbReference>
<dbReference type="RefSeq" id="WP_094037660.1">
    <property type="nucleotide sequence ID" value="NZ_CP022542.1"/>
</dbReference>
<dbReference type="Gene3D" id="3.90.550.10">
    <property type="entry name" value="Spore Coat Polysaccharide Biosynthesis Protein SpsA, Chain A"/>
    <property type="match status" value="1"/>
</dbReference>
<keyword evidence="2" id="KW-0808">Transferase</keyword>
<gene>
    <name evidence="2" type="primary">pglI</name>
    <name evidence="2" type="ORF">ANTHELSMS3_04693</name>
</gene>
<keyword evidence="2" id="KW-0614">Plasmid</keyword>
<evidence type="ECO:0000259" key="1">
    <source>
        <dbReference type="Pfam" id="PF00535"/>
    </source>
</evidence>
<sequence length="319" mass="35106">MTDISVIIPAFRPSSFDALAQSMAVNANVDAEWIVVDDASGPDYDAVFATLPEGVQLIRQPENRRQGAARNAGLARAQGQWIKFLDADDELDSGHLAALFAAVEQGQDKALPFAATKHVFANGTTHVNDSWRDLPVDSAAQYRRQMLRPFLHHCGALYPRDLLVRLGGYDESLITDEDGDLLLRILHEGYHFTPVEGVHYLYVHHDGGPRVSADDDIAKMQSRVRACDKVAERFDGQIPPEIARALAQRMDKIAMTYWTAFPDEAKALIARAHRISPGYAPDMRGPLRLLRGIGGPGMVFAAQGLYRRLKGRPKGGAQG</sequence>
<organism evidence="2 3">
    <name type="scientific">Antarctobacter heliothermus</name>
    <dbReference type="NCBI Taxonomy" id="74033"/>
    <lineage>
        <taxon>Bacteria</taxon>
        <taxon>Pseudomonadati</taxon>
        <taxon>Pseudomonadota</taxon>
        <taxon>Alphaproteobacteria</taxon>
        <taxon>Rhodobacterales</taxon>
        <taxon>Roseobacteraceae</taxon>
        <taxon>Antarctobacter</taxon>
    </lineage>
</organism>
<dbReference type="GO" id="GO:0016757">
    <property type="term" value="F:glycosyltransferase activity"/>
    <property type="evidence" value="ECO:0007669"/>
    <property type="project" value="UniProtKB-KW"/>
</dbReference>
<dbReference type="EC" id="2.4.1.293" evidence="2"/>
<dbReference type="InterPro" id="IPR029044">
    <property type="entry name" value="Nucleotide-diphossugar_trans"/>
</dbReference>
<reference evidence="2 3" key="1">
    <citation type="submission" date="2017-07" db="EMBL/GenBank/DDBJ databases">
        <title>Genome Sequence of Antarctobacter heliothermus Strain SMS3 Isolated from a culture of the Diatom Skeletonema marinoi.</title>
        <authorList>
            <person name="Topel M."/>
            <person name="Pinder M.I.M."/>
            <person name="Johansson O.N."/>
            <person name="Kourtchenko O."/>
            <person name="Godhe A."/>
            <person name="Clarke A.K."/>
        </authorList>
    </citation>
    <scope>NUCLEOTIDE SEQUENCE [LARGE SCALE GENOMIC DNA]</scope>
    <source>
        <strain evidence="2 3">SMS3</strain>
        <plasmid evidence="3">Plasmid psms3-2</plasmid>
    </source>
</reference>
<dbReference type="InterPro" id="IPR001173">
    <property type="entry name" value="Glyco_trans_2-like"/>
</dbReference>
<dbReference type="Pfam" id="PF00535">
    <property type="entry name" value="Glycos_transf_2"/>
    <property type="match status" value="1"/>
</dbReference>
<dbReference type="SUPFAM" id="SSF53448">
    <property type="entry name" value="Nucleotide-diphospho-sugar transferases"/>
    <property type="match status" value="1"/>
</dbReference>
<proteinExistence type="predicted"/>